<sequence>MTKRGSISRHQTGTRTAGPRRHVVWHFILYGETEWRSTEGTATPIKGEDADDPNQGVVGRIERTLKLKILSISVGEATIPSITPRLGLSAPSPD</sequence>
<evidence type="ECO:0000313" key="2">
    <source>
        <dbReference type="Proteomes" id="UP000233551"/>
    </source>
</evidence>
<reference evidence="1 2" key="1">
    <citation type="submission" date="2017-11" db="EMBL/GenBank/DDBJ databases">
        <title>De-novo sequencing of pomegranate (Punica granatum L.) genome.</title>
        <authorList>
            <person name="Akparov Z."/>
            <person name="Amiraslanov A."/>
            <person name="Hajiyeva S."/>
            <person name="Abbasov M."/>
            <person name="Kaur K."/>
            <person name="Hamwieh A."/>
            <person name="Solovyev V."/>
            <person name="Salamov A."/>
            <person name="Braich B."/>
            <person name="Kosarev P."/>
            <person name="Mahmoud A."/>
            <person name="Hajiyev E."/>
            <person name="Babayeva S."/>
            <person name="Izzatullayeva V."/>
            <person name="Mammadov A."/>
            <person name="Mammadov A."/>
            <person name="Sharifova S."/>
            <person name="Ojaghi J."/>
            <person name="Eynullazada K."/>
            <person name="Bayramov B."/>
            <person name="Abdulazimova A."/>
            <person name="Shahmuradov I."/>
        </authorList>
    </citation>
    <scope>NUCLEOTIDE SEQUENCE [LARGE SCALE GENOMIC DNA]</scope>
    <source>
        <strain evidence="2">cv. AG2017</strain>
        <tissue evidence="1">Leaf</tissue>
    </source>
</reference>
<comment type="caution">
    <text evidence="1">The sequence shown here is derived from an EMBL/GenBank/DDBJ whole genome shotgun (WGS) entry which is preliminary data.</text>
</comment>
<name>A0A2I0I1Z8_PUNGR</name>
<evidence type="ECO:0000313" key="1">
    <source>
        <dbReference type="EMBL" id="PKI37995.1"/>
    </source>
</evidence>
<organism evidence="1 2">
    <name type="scientific">Punica granatum</name>
    <name type="common">Pomegranate</name>
    <dbReference type="NCBI Taxonomy" id="22663"/>
    <lineage>
        <taxon>Eukaryota</taxon>
        <taxon>Viridiplantae</taxon>
        <taxon>Streptophyta</taxon>
        <taxon>Embryophyta</taxon>
        <taxon>Tracheophyta</taxon>
        <taxon>Spermatophyta</taxon>
        <taxon>Magnoliopsida</taxon>
        <taxon>eudicotyledons</taxon>
        <taxon>Gunneridae</taxon>
        <taxon>Pentapetalae</taxon>
        <taxon>rosids</taxon>
        <taxon>malvids</taxon>
        <taxon>Myrtales</taxon>
        <taxon>Lythraceae</taxon>
        <taxon>Punica</taxon>
    </lineage>
</organism>
<dbReference type="Proteomes" id="UP000233551">
    <property type="component" value="Unassembled WGS sequence"/>
</dbReference>
<dbReference type="EMBL" id="PGOL01004238">
    <property type="protein sequence ID" value="PKI37995.1"/>
    <property type="molecule type" value="Genomic_DNA"/>
</dbReference>
<protein>
    <submittedName>
        <fullName evidence="1">Uncharacterized protein</fullName>
    </submittedName>
</protein>
<gene>
    <name evidence="1" type="ORF">CRG98_041591</name>
</gene>
<dbReference type="AlphaFoldDB" id="A0A2I0I1Z8"/>
<keyword evidence="2" id="KW-1185">Reference proteome</keyword>
<accession>A0A2I0I1Z8</accession>
<proteinExistence type="predicted"/>